<evidence type="ECO:0000313" key="2">
    <source>
        <dbReference type="Proteomes" id="UP001501094"/>
    </source>
</evidence>
<keyword evidence="2" id="KW-1185">Reference proteome</keyword>
<proteinExistence type="predicted"/>
<dbReference type="Proteomes" id="UP001501094">
    <property type="component" value="Unassembled WGS sequence"/>
</dbReference>
<organism evidence="1 2">
    <name type="scientific">Myceligenerans crystallogenes</name>
    <dbReference type="NCBI Taxonomy" id="316335"/>
    <lineage>
        <taxon>Bacteria</taxon>
        <taxon>Bacillati</taxon>
        <taxon>Actinomycetota</taxon>
        <taxon>Actinomycetes</taxon>
        <taxon>Micrococcales</taxon>
        <taxon>Promicromonosporaceae</taxon>
        <taxon>Myceligenerans</taxon>
    </lineage>
</organism>
<sequence length="324" mass="35762">MPDSGAMSSREGIPKSFAELASRPGWIVVADDGTTVEARWLPPDDGPEIVDLKGRRDLPNQWHAFLAVPGEGVDRLLDSRLGLSEAAACARADRWIDNLTLGRAWWMSRLRQRDMGDFYTDRRWEPEGARLHVLLVPEVGPQLTEEYGLVMHAWQHALRPVPAHQVHATLSWLRAPVAAAITPEARQHVADELRTRFADLDPISTLTDRTVEPARVAAYGVRCEVPEDDKPEGGRLIYAYAAAATAALRVVFGADQVPDPRPDAHLALAYGTGGDIARLHGDLEALELPWQDWPVLGDCRILLTDADTFATPATQWDRSIDITG</sequence>
<reference evidence="1 2" key="1">
    <citation type="journal article" date="2019" name="Int. J. Syst. Evol. Microbiol.">
        <title>The Global Catalogue of Microorganisms (GCM) 10K type strain sequencing project: providing services to taxonomists for standard genome sequencing and annotation.</title>
        <authorList>
            <consortium name="The Broad Institute Genomics Platform"/>
            <consortium name="The Broad Institute Genome Sequencing Center for Infectious Disease"/>
            <person name="Wu L."/>
            <person name="Ma J."/>
        </authorList>
    </citation>
    <scope>NUCLEOTIDE SEQUENCE [LARGE SCALE GENOMIC DNA]</scope>
    <source>
        <strain evidence="1 2">JCM 14326</strain>
    </source>
</reference>
<comment type="caution">
    <text evidence="1">The sequence shown here is derived from an EMBL/GenBank/DDBJ whole genome shotgun (WGS) entry which is preliminary data.</text>
</comment>
<dbReference type="EMBL" id="BAAANL010000001">
    <property type="protein sequence ID" value="GAA1854531.1"/>
    <property type="molecule type" value="Genomic_DNA"/>
</dbReference>
<evidence type="ECO:0000313" key="1">
    <source>
        <dbReference type="EMBL" id="GAA1854531.1"/>
    </source>
</evidence>
<protein>
    <recommendedName>
        <fullName evidence="3">DUF4132 domain-containing protein</fullName>
    </recommendedName>
</protein>
<name>A0ABN2N624_9MICO</name>
<accession>A0ABN2N624</accession>
<gene>
    <name evidence="1" type="ORF">GCM10009751_09190</name>
</gene>
<evidence type="ECO:0008006" key="3">
    <source>
        <dbReference type="Google" id="ProtNLM"/>
    </source>
</evidence>